<comment type="caution">
    <text evidence="5">The sequence shown here is derived from an EMBL/GenBank/DDBJ whole genome shotgun (WGS) entry which is preliminary data.</text>
</comment>
<keyword evidence="6" id="KW-1185">Reference proteome</keyword>
<feature type="domain" description="CMP/dCMP-type deaminase" evidence="4">
    <location>
        <begin position="1"/>
        <end position="126"/>
    </location>
</feature>
<accession>A0A430Q0R2</accession>
<dbReference type="PROSITE" id="PS00903">
    <property type="entry name" value="CYT_DCMP_DEAMINASES_1"/>
    <property type="match status" value="1"/>
</dbReference>
<reference evidence="5 6" key="1">
    <citation type="journal article" date="2019" name="PLoS Pathog.">
        <title>Genome sequence of the bovine parasite Schistosoma bovis Tanzania.</title>
        <authorList>
            <person name="Oey H."/>
            <person name="Zakrzewski M."/>
            <person name="Gobert G."/>
            <person name="Gravermann K."/>
            <person name="Stoye J."/>
            <person name="Jones M."/>
            <person name="Mcmanus D."/>
            <person name="Krause L."/>
        </authorList>
    </citation>
    <scope>NUCLEOTIDE SEQUENCE [LARGE SCALE GENOMIC DNA]</scope>
    <source>
        <strain evidence="5 6">TAN1997</strain>
    </source>
</reference>
<dbReference type="GO" id="GO:0005737">
    <property type="term" value="C:cytoplasm"/>
    <property type="evidence" value="ECO:0007669"/>
    <property type="project" value="TreeGrafter"/>
</dbReference>
<dbReference type="InterPro" id="IPR016192">
    <property type="entry name" value="APOBEC/CMP_deaminase_Zn-bd"/>
</dbReference>
<evidence type="ECO:0000256" key="1">
    <source>
        <dbReference type="ARBA" id="ARBA00022723"/>
    </source>
</evidence>
<keyword evidence="2" id="KW-0378">Hydrolase</keyword>
<organism evidence="5 6">
    <name type="scientific">Schistosoma bovis</name>
    <name type="common">Blood fluke</name>
    <dbReference type="NCBI Taxonomy" id="6184"/>
    <lineage>
        <taxon>Eukaryota</taxon>
        <taxon>Metazoa</taxon>
        <taxon>Spiralia</taxon>
        <taxon>Lophotrochozoa</taxon>
        <taxon>Platyhelminthes</taxon>
        <taxon>Trematoda</taxon>
        <taxon>Digenea</taxon>
        <taxon>Strigeidida</taxon>
        <taxon>Schistosomatoidea</taxon>
        <taxon>Schistosomatidae</taxon>
        <taxon>Schistosoma</taxon>
    </lineage>
</organism>
<dbReference type="Pfam" id="PF00383">
    <property type="entry name" value="dCMP_cyt_deam_1"/>
    <property type="match status" value="1"/>
</dbReference>
<dbReference type="SUPFAM" id="SSF53927">
    <property type="entry name" value="Cytidine deaminase-like"/>
    <property type="match status" value="1"/>
</dbReference>
<dbReference type="Gene3D" id="3.40.140.10">
    <property type="entry name" value="Cytidine Deaminase, domain 2"/>
    <property type="match status" value="1"/>
</dbReference>
<name>A0A430Q0R2_SCHBO</name>
<dbReference type="STRING" id="6184.A0A430Q0R2"/>
<dbReference type="PANTHER" id="PTHR11079">
    <property type="entry name" value="CYTOSINE DEAMINASE FAMILY MEMBER"/>
    <property type="match status" value="1"/>
</dbReference>
<dbReference type="PANTHER" id="PTHR11079:SF149">
    <property type="entry name" value="TRNA-SPECIFIC ADENOSINE DEAMINASE 2"/>
    <property type="match status" value="1"/>
</dbReference>
<dbReference type="InterPro" id="IPR002125">
    <property type="entry name" value="CMP_dCMP_dom"/>
</dbReference>
<evidence type="ECO:0000313" key="6">
    <source>
        <dbReference type="Proteomes" id="UP000290809"/>
    </source>
</evidence>
<dbReference type="GO" id="GO:0008270">
    <property type="term" value="F:zinc ion binding"/>
    <property type="evidence" value="ECO:0007669"/>
    <property type="project" value="InterPro"/>
</dbReference>
<dbReference type="CDD" id="cd01285">
    <property type="entry name" value="nucleoside_deaminase"/>
    <property type="match status" value="1"/>
</dbReference>
<evidence type="ECO:0000256" key="2">
    <source>
        <dbReference type="ARBA" id="ARBA00022801"/>
    </source>
</evidence>
<sequence length="168" mass="18715">NVHMDVAFELACEALKCNEVPVGCAFVYNGEVIASGRNEVNATRDATQHAEMVTIRRLEQWCRNNEKELDKVLTECDLFVTVEPCIMCTAAIRFCLPAHLRSITYGARNERFGGCGSVLSVHNSPSPVAPLNCISGVEAEAAVKLLKKFYEQENENAPEELRKRKRVT</sequence>
<dbReference type="EMBL" id="QMKO01003517">
    <property type="protein sequence ID" value="RTG81226.1"/>
    <property type="molecule type" value="Genomic_DNA"/>
</dbReference>
<dbReference type="GO" id="GO:0002100">
    <property type="term" value="P:tRNA wobble adenosine to inosine editing"/>
    <property type="evidence" value="ECO:0007669"/>
    <property type="project" value="InterPro"/>
</dbReference>
<protein>
    <submittedName>
        <fullName evidence="5">tRNA-specific adenosine deaminase 2</fullName>
    </submittedName>
</protein>
<dbReference type="GO" id="GO:0052717">
    <property type="term" value="F:tRNA-specific adenosine-34 deaminase activity"/>
    <property type="evidence" value="ECO:0007669"/>
    <property type="project" value="UniProtKB-EC"/>
</dbReference>
<evidence type="ECO:0000259" key="4">
    <source>
        <dbReference type="PROSITE" id="PS51747"/>
    </source>
</evidence>
<dbReference type="PROSITE" id="PS51747">
    <property type="entry name" value="CYT_DCMP_DEAMINASES_2"/>
    <property type="match status" value="1"/>
</dbReference>
<keyword evidence="1" id="KW-0479">Metal-binding</keyword>
<proteinExistence type="predicted"/>
<dbReference type="AlphaFoldDB" id="A0A430Q0R2"/>
<evidence type="ECO:0000313" key="5">
    <source>
        <dbReference type="EMBL" id="RTG81226.1"/>
    </source>
</evidence>
<gene>
    <name evidence="5" type="ORF">DC041_0010930</name>
</gene>
<keyword evidence="3" id="KW-0862">Zinc</keyword>
<dbReference type="InterPro" id="IPR016193">
    <property type="entry name" value="Cytidine_deaminase-like"/>
</dbReference>
<dbReference type="GO" id="GO:0005634">
    <property type="term" value="C:nucleus"/>
    <property type="evidence" value="ECO:0007669"/>
    <property type="project" value="TreeGrafter"/>
</dbReference>
<dbReference type="Proteomes" id="UP000290809">
    <property type="component" value="Unassembled WGS sequence"/>
</dbReference>
<feature type="non-terminal residue" evidence="5">
    <location>
        <position position="1"/>
    </location>
</feature>
<evidence type="ECO:0000256" key="3">
    <source>
        <dbReference type="ARBA" id="ARBA00022833"/>
    </source>
</evidence>